<feature type="region of interest" description="Disordered" evidence="1">
    <location>
        <begin position="1"/>
        <end position="24"/>
    </location>
</feature>
<evidence type="ECO:0000313" key="2">
    <source>
        <dbReference type="EMBL" id="JAD30165.1"/>
    </source>
</evidence>
<protein>
    <submittedName>
        <fullName evidence="2">Uncharacterized protein</fullName>
    </submittedName>
</protein>
<reference evidence="2" key="2">
    <citation type="journal article" date="2015" name="Data Brief">
        <title>Shoot transcriptome of the giant reed, Arundo donax.</title>
        <authorList>
            <person name="Barrero R.A."/>
            <person name="Guerrero F.D."/>
            <person name="Moolhuijzen P."/>
            <person name="Goolsby J.A."/>
            <person name="Tidwell J."/>
            <person name="Bellgard S.E."/>
            <person name="Bellgard M.I."/>
        </authorList>
    </citation>
    <scope>NUCLEOTIDE SEQUENCE</scope>
    <source>
        <tissue evidence="2">Shoot tissue taken approximately 20 cm above the soil surface</tissue>
    </source>
</reference>
<dbReference type="EMBL" id="GBRH01267730">
    <property type="protein sequence ID" value="JAD30165.1"/>
    <property type="molecule type" value="Transcribed_RNA"/>
</dbReference>
<accession>A0A0A8Z0B3</accession>
<dbReference type="AlphaFoldDB" id="A0A0A8Z0B3"/>
<organism evidence="2">
    <name type="scientific">Arundo donax</name>
    <name type="common">Giant reed</name>
    <name type="synonym">Donax arundinaceus</name>
    <dbReference type="NCBI Taxonomy" id="35708"/>
    <lineage>
        <taxon>Eukaryota</taxon>
        <taxon>Viridiplantae</taxon>
        <taxon>Streptophyta</taxon>
        <taxon>Embryophyta</taxon>
        <taxon>Tracheophyta</taxon>
        <taxon>Spermatophyta</taxon>
        <taxon>Magnoliopsida</taxon>
        <taxon>Liliopsida</taxon>
        <taxon>Poales</taxon>
        <taxon>Poaceae</taxon>
        <taxon>PACMAD clade</taxon>
        <taxon>Arundinoideae</taxon>
        <taxon>Arundineae</taxon>
        <taxon>Arundo</taxon>
    </lineage>
</organism>
<sequence>MDRWACGRGDTVRMVRPQNRDVPS</sequence>
<feature type="compositionally biased region" description="Basic and acidic residues" evidence="1">
    <location>
        <begin position="1"/>
        <end position="13"/>
    </location>
</feature>
<proteinExistence type="predicted"/>
<name>A0A0A8Z0B3_ARUDO</name>
<evidence type="ECO:0000256" key="1">
    <source>
        <dbReference type="SAM" id="MobiDB-lite"/>
    </source>
</evidence>
<reference evidence="2" key="1">
    <citation type="submission" date="2014-09" db="EMBL/GenBank/DDBJ databases">
        <authorList>
            <person name="Magalhaes I.L.F."/>
            <person name="Oliveira U."/>
            <person name="Santos F.R."/>
            <person name="Vidigal T.H.D.A."/>
            <person name="Brescovit A.D."/>
            <person name="Santos A.J."/>
        </authorList>
    </citation>
    <scope>NUCLEOTIDE SEQUENCE</scope>
    <source>
        <tissue evidence="2">Shoot tissue taken approximately 20 cm above the soil surface</tissue>
    </source>
</reference>